<proteinExistence type="predicted"/>
<evidence type="ECO:0000313" key="1">
    <source>
        <dbReference type="EMBL" id="KIM96106.1"/>
    </source>
</evidence>
<dbReference type="EMBL" id="KN832885">
    <property type="protein sequence ID" value="KIM96106.1"/>
    <property type="molecule type" value="Genomic_DNA"/>
</dbReference>
<dbReference type="Proteomes" id="UP000054321">
    <property type="component" value="Unassembled WGS sequence"/>
</dbReference>
<dbReference type="HOGENOM" id="CLU_121099_1_1_1"/>
<dbReference type="InterPro" id="IPR011431">
    <property type="entry name" value="Trafficking_Pga2"/>
</dbReference>
<evidence type="ECO:0000313" key="2">
    <source>
        <dbReference type="Proteomes" id="UP000054321"/>
    </source>
</evidence>
<sequence length="137" mass="15668">MDNVLATIQHYATNIHRNITGAFDDMDAKRWIRLVAVIGGYLLLRPYLVKLGEKLSNKQYAKTMEDAQTTVPKAKISPNALRGYVEPIEEEREGEVEGDKKVRKRQAKKVNFEQQEEANQADLMDQLVDYAEGEDGW</sequence>
<dbReference type="InParanoid" id="A0A0C3H0W1"/>
<dbReference type="PANTHER" id="PTHR28199:SF1">
    <property type="entry name" value="PROCESSING OF GAS1 AND ALP PROTEIN 2"/>
    <property type="match status" value="1"/>
</dbReference>
<accession>A0A0C3H0W1</accession>
<name>A0A0C3H0W1_OIDMZ</name>
<dbReference type="AlphaFoldDB" id="A0A0C3H0W1"/>
<reference evidence="2" key="2">
    <citation type="submission" date="2015-01" db="EMBL/GenBank/DDBJ databases">
        <title>Evolutionary Origins and Diversification of the Mycorrhizal Mutualists.</title>
        <authorList>
            <consortium name="DOE Joint Genome Institute"/>
            <consortium name="Mycorrhizal Genomics Consortium"/>
            <person name="Kohler A."/>
            <person name="Kuo A."/>
            <person name="Nagy L.G."/>
            <person name="Floudas D."/>
            <person name="Copeland A."/>
            <person name="Barry K.W."/>
            <person name="Cichocki N."/>
            <person name="Veneault-Fourrey C."/>
            <person name="LaButti K."/>
            <person name="Lindquist E.A."/>
            <person name="Lipzen A."/>
            <person name="Lundell T."/>
            <person name="Morin E."/>
            <person name="Murat C."/>
            <person name="Riley R."/>
            <person name="Ohm R."/>
            <person name="Sun H."/>
            <person name="Tunlid A."/>
            <person name="Henrissat B."/>
            <person name="Grigoriev I.V."/>
            <person name="Hibbett D.S."/>
            <person name="Martin F."/>
        </authorList>
    </citation>
    <scope>NUCLEOTIDE SEQUENCE [LARGE SCALE GENOMIC DNA]</scope>
    <source>
        <strain evidence="2">Zn</strain>
    </source>
</reference>
<protein>
    <recommendedName>
        <fullName evidence="3">DUF1531-domain-containing protein</fullName>
    </recommendedName>
</protein>
<evidence type="ECO:0008006" key="3">
    <source>
        <dbReference type="Google" id="ProtNLM"/>
    </source>
</evidence>
<dbReference type="GO" id="GO:0015031">
    <property type="term" value="P:protein transport"/>
    <property type="evidence" value="ECO:0007669"/>
    <property type="project" value="TreeGrafter"/>
</dbReference>
<gene>
    <name evidence="1" type="ORF">OIDMADRAFT_20970</name>
</gene>
<dbReference type="STRING" id="913774.A0A0C3H0W1"/>
<reference evidence="1 2" key="1">
    <citation type="submission" date="2014-04" db="EMBL/GenBank/DDBJ databases">
        <authorList>
            <consortium name="DOE Joint Genome Institute"/>
            <person name="Kuo A."/>
            <person name="Martino E."/>
            <person name="Perotto S."/>
            <person name="Kohler A."/>
            <person name="Nagy L.G."/>
            <person name="Floudas D."/>
            <person name="Copeland A."/>
            <person name="Barry K.W."/>
            <person name="Cichocki N."/>
            <person name="Veneault-Fourrey C."/>
            <person name="LaButti K."/>
            <person name="Lindquist E.A."/>
            <person name="Lipzen A."/>
            <person name="Lundell T."/>
            <person name="Morin E."/>
            <person name="Murat C."/>
            <person name="Sun H."/>
            <person name="Tunlid A."/>
            <person name="Henrissat B."/>
            <person name="Grigoriev I.V."/>
            <person name="Hibbett D.S."/>
            <person name="Martin F."/>
            <person name="Nordberg H.P."/>
            <person name="Cantor M.N."/>
            <person name="Hua S.X."/>
        </authorList>
    </citation>
    <scope>NUCLEOTIDE SEQUENCE [LARGE SCALE GENOMIC DNA]</scope>
    <source>
        <strain evidence="1 2">Zn</strain>
    </source>
</reference>
<organism evidence="1 2">
    <name type="scientific">Oidiodendron maius (strain Zn)</name>
    <dbReference type="NCBI Taxonomy" id="913774"/>
    <lineage>
        <taxon>Eukaryota</taxon>
        <taxon>Fungi</taxon>
        <taxon>Dikarya</taxon>
        <taxon>Ascomycota</taxon>
        <taxon>Pezizomycotina</taxon>
        <taxon>Leotiomycetes</taxon>
        <taxon>Leotiomycetes incertae sedis</taxon>
        <taxon>Myxotrichaceae</taxon>
        <taxon>Oidiodendron</taxon>
    </lineage>
</organism>
<keyword evidence="2" id="KW-1185">Reference proteome</keyword>
<dbReference type="Pfam" id="PF07543">
    <property type="entry name" value="PGA2"/>
    <property type="match status" value="1"/>
</dbReference>
<dbReference type="OrthoDB" id="4227028at2759"/>
<dbReference type="PANTHER" id="PTHR28199">
    <property type="entry name" value="PROCESSING OF GAS1 AND ALP PROTEIN 2"/>
    <property type="match status" value="1"/>
</dbReference>